<reference evidence="1 2" key="1">
    <citation type="submission" date="2022-07" db="EMBL/GenBank/DDBJ databases">
        <title>Novel species in genus Aeromicrobium.</title>
        <authorList>
            <person name="Ye L."/>
        </authorList>
    </citation>
    <scope>NUCLEOTIDE SEQUENCE [LARGE SCALE GENOMIC DNA]</scope>
    <source>
        <strain evidence="2">zg-Y50</strain>
    </source>
</reference>
<evidence type="ECO:0000313" key="2">
    <source>
        <dbReference type="Proteomes" id="UP001315860"/>
    </source>
</evidence>
<organism evidence="1 2">
    <name type="scientific">Aeromicrobium duanguangcaii</name>
    <dbReference type="NCBI Taxonomy" id="2968086"/>
    <lineage>
        <taxon>Bacteria</taxon>
        <taxon>Bacillati</taxon>
        <taxon>Actinomycetota</taxon>
        <taxon>Actinomycetes</taxon>
        <taxon>Propionibacteriales</taxon>
        <taxon>Nocardioidaceae</taxon>
        <taxon>Aeromicrobium</taxon>
    </lineage>
</organism>
<accession>A0ABY5KJ40</accession>
<proteinExistence type="predicted"/>
<dbReference type="Proteomes" id="UP001315860">
    <property type="component" value="Chromosome"/>
</dbReference>
<dbReference type="EMBL" id="CP101990">
    <property type="protein sequence ID" value="UUI69870.1"/>
    <property type="molecule type" value="Genomic_DNA"/>
</dbReference>
<gene>
    <name evidence="1" type="ORF">NP095_07195</name>
</gene>
<protein>
    <submittedName>
        <fullName evidence="1">Uncharacterized protein</fullName>
    </submittedName>
</protein>
<dbReference type="RefSeq" id="WP_232416629.1">
    <property type="nucleotide sequence ID" value="NZ_CP101990.1"/>
</dbReference>
<keyword evidence="2" id="KW-1185">Reference proteome</keyword>
<evidence type="ECO:0000313" key="1">
    <source>
        <dbReference type="EMBL" id="UUI69870.1"/>
    </source>
</evidence>
<name>A0ABY5KJ40_9ACTN</name>
<sequence>MPSTDLDHLLRQTSPEVQVPSAAGPAMAATARSITNGERRPLRSTRRARRVVLAGGLAAVCAGTAWLGTTDPGSTPETDVVRATDLRLVAEKLAPSSLPLPDGVTMDDATAHVAGLLKANPALESKGSYVLDRGIVGSVGSQLSVPAEETGVSASYVFYARCQWQRVMLDGQVDSDTGMAALDRLADSAAFAADDMGVHAVEHEGVGAVPADTEAVRRDFETNCSHGFGDAPGAR</sequence>